<dbReference type="EMBL" id="BMYD01000001">
    <property type="protein sequence ID" value="GHA76000.1"/>
    <property type="molecule type" value="Genomic_DNA"/>
</dbReference>
<reference evidence="2" key="2">
    <citation type="submission" date="2020-09" db="EMBL/GenBank/DDBJ databases">
        <authorList>
            <person name="Sun Q."/>
            <person name="Kim S."/>
        </authorList>
    </citation>
    <scope>NUCLEOTIDE SEQUENCE</scope>
    <source>
        <strain evidence="2">KCTC 23077</strain>
    </source>
</reference>
<sequence>MTRRSRWLLALLAALLALGAVLHWASRPQRVTSTVLDGVGAALGLELTASGIGEYRLRGEPRLVVRDLVARQPGAPHALFRAGRLDIALPWSTLRAGGDVLAATRLEVDDATLDLPALRRWQATRPPAAAPRIPTLTNGLQVRRSAVVDDGWRIDGLSLDTPHVEPRRPVDADLSGTLHIADMRAPFDLSLAMSRPTGDAQATLRGTLEATAPNWRLPATVHAQGQLRLGAEPARLDDLRFGAVARLIDDTRTVPFTAGLAGRLHVDKGLRLERAGLALRGEGVVPTLDAGGSFAWNRQLAVELDGMLAQWPAAWPALPAPLGRPRTAVPFALAYAGPLDLSGIAQLEARHEGASVDTAFSLPEILAWNDTRAAGSPLPPLSGRMSADRIEIAGATLEGVEVVIEEDPTDRPPAAATDADTVETSGDSNPGRDSRGAADGR</sequence>
<feature type="compositionally biased region" description="Basic and acidic residues" evidence="1">
    <location>
        <begin position="430"/>
        <end position="441"/>
    </location>
</feature>
<feature type="compositionally biased region" description="Low complexity" evidence="1">
    <location>
        <begin position="412"/>
        <end position="424"/>
    </location>
</feature>
<evidence type="ECO:0000313" key="2">
    <source>
        <dbReference type="EMBL" id="GHA76000.1"/>
    </source>
</evidence>
<reference evidence="2" key="1">
    <citation type="journal article" date="2014" name="Int. J. Syst. Evol. Microbiol.">
        <title>Complete genome sequence of Corynebacterium casei LMG S-19264T (=DSM 44701T), isolated from a smear-ripened cheese.</title>
        <authorList>
            <consortium name="US DOE Joint Genome Institute (JGI-PGF)"/>
            <person name="Walter F."/>
            <person name="Albersmeier A."/>
            <person name="Kalinowski J."/>
            <person name="Ruckert C."/>
        </authorList>
    </citation>
    <scope>NUCLEOTIDE SEQUENCE</scope>
    <source>
        <strain evidence="2">KCTC 23077</strain>
    </source>
</reference>
<dbReference type="RefSeq" id="WP_189454168.1">
    <property type="nucleotide sequence ID" value="NZ_BMYD01000001.1"/>
</dbReference>
<dbReference type="Proteomes" id="UP000646426">
    <property type="component" value="Unassembled WGS sequence"/>
</dbReference>
<feature type="region of interest" description="Disordered" evidence="1">
    <location>
        <begin position="404"/>
        <end position="441"/>
    </location>
</feature>
<comment type="caution">
    <text evidence="2">The sequence shown here is derived from an EMBL/GenBank/DDBJ whole genome shotgun (WGS) entry which is preliminary data.</text>
</comment>
<proteinExistence type="predicted"/>
<protein>
    <submittedName>
        <fullName evidence="2">Uncharacterized protein</fullName>
    </submittedName>
</protein>
<name>A0A918SWX3_9GAMM</name>
<evidence type="ECO:0000313" key="3">
    <source>
        <dbReference type="Proteomes" id="UP000646426"/>
    </source>
</evidence>
<evidence type="ECO:0000256" key="1">
    <source>
        <dbReference type="SAM" id="MobiDB-lite"/>
    </source>
</evidence>
<accession>A0A918SWX3</accession>
<gene>
    <name evidence="2" type="ORF">GCM10007067_11500</name>
</gene>
<dbReference type="AlphaFoldDB" id="A0A918SWX3"/>
<keyword evidence="3" id="KW-1185">Reference proteome</keyword>
<organism evidence="2 3">
    <name type="scientific">Cognatilysobacter bugurensis</name>
    <dbReference type="NCBI Taxonomy" id="543356"/>
    <lineage>
        <taxon>Bacteria</taxon>
        <taxon>Pseudomonadati</taxon>
        <taxon>Pseudomonadota</taxon>
        <taxon>Gammaproteobacteria</taxon>
        <taxon>Lysobacterales</taxon>
        <taxon>Lysobacteraceae</taxon>
        <taxon>Cognatilysobacter</taxon>
    </lineage>
</organism>